<organism evidence="5 6">
    <name type="scientific">Paenibacillus baekrokdamisoli</name>
    <dbReference type="NCBI Taxonomy" id="1712516"/>
    <lineage>
        <taxon>Bacteria</taxon>
        <taxon>Bacillati</taxon>
        <taxon>Bacillota</taxon>
        <taxon>Bacilli</taxon>
        <taxon>Bacillales</taxon>
        <taxon>Paenibacillaceae</taxon>
        <taxon>Paenibacillus</taxon>
    </lineage>
</organism>
<evidence type="ECO:0000256" key="3">
    <source>
        <dbReference type="SAM" id="MobiDB-lite"/>
    </source>
</evidence>
<dbReference type="RefSeq" id="WP_164522839.1">
    <property type="nucleotide sequence ID" value="NZ_AP019308.1"/>
</dbReference>
<comment type="similarity">
    <text evidence="1">Belongs to the bacterial solute-binding protein 1 family.</text>
</comment>
<dbReference type="AlphaFoldDB" id="A0A3G9JDP2"/>
<protein>
    <submittedName>
        <fullName evidence="5">Uncharacterized protein</fullName>
    </submittedName>
</protein>
<feature type="compositionally biased region" description="Polar residues" evidence="3">
    <location>
        <begin position="31"/>
        <end position="50"/>
    </location>
</feature>
<dbReference type="PANTHER" id="PTHR43649:SF29">
    <property type="entry name" value="OSMOPROTECTIVE COMPOUNDS-BINDING PROTEIN GGTB"/>
    <property type="match status" value="1"/>
</dbReference>
<accession>A0A3G9JDP2</accession>
<evidence type="ECO:0000256" key="4">
    <source>
        <dbReference type="SAM" id="SignalP"/>
    </source>
</evidence>
<name>A0A3G9JDP2_9BACL</name>
<dbReference type="KEGG" id="pbk:Back11_34630"/>
<dbReference type="EMBL" id="AP019308">
    <property type="protein sequence ID" value="BBH22118.1"/>
    <property type="molecule type" value="Genomic_DNA"/>
</dbReference>
<dbReference type="Proteomes" id="UP000275368">
    <property type="component" value="Chromosome"/>
</dbReference>
<keyword evidence="2" id="KW-0813">Transport</keyword>
<proteinExistence type="inferred from homology"/>
<dbReference type="Pfam" id="PF01547">
    <property type="entry name" value="SBP_bac_1"/>
    <property type="match status" value="1"/>
</dbReference>
<evidence type="ECO:0000256" key="2">
    <source>
        <dbReference type="ARBA" id="ARBA00022448"/>
    </source>
</evidence>
<keyword evidence="6" id="KW-1185">Reference proteome</keyword>
<keyword evidence="4" id="KW-0732">Signal</keyword>
<feature type="compositionally biased region" description="Basic and acidic residues" evidence="3">
    <location>
        <begin position="441"/>
        <end position="459"/>
    </location>
</feature>
<dbReference type="PANTHER" id="PTHR43649">
    <property type="entry name" value="ARABINOSE-BINDING PROTEIN-RELATED"/>
    <property type="match status" value="1"/>
</dbReference>
<dbReference type="InterPro" id="IPR006059">
    <property type="entry name" value="SBP"/>
</dbReference>
<feature type="chain" id="PRO_5043590586" evidence="4">
    <location>
        <begin position="24"/>
        <end position="459"/>
    </location>
</feature>
<reference evidence="5 6" key="1">
    <citation type="submission" date="2018-11" db="EMBL/GenBank/DDBJ databases">
        <title>Complete genome sequence of Paenibacillus baekrokdamisoli strain KCTC 33723.</title>
        <authorList>
            <person name="Kang S.W."/>
            <person name="Lee K.C."/>
            <person name="Kim K.K."/>
            <person name="Kim J.S."/>
            <person name="Kim D.S."/>
            <person name="Ko S.H."/>
            <person name="Yang S.H."/>
            <person name="Lee J.S."/>
        </authorList>
    </citation>
    <scope>NUCLEOTIDE SEQUENCE [LARGE SCALE GENOMIC DNA]</scope>
    <source>
        <strain evidence="5 6">KCTC 33723</strain>
    </source>
</reference>
<evidence type="ECO:0000313" key="6">
    <source>
        <dbReference type="Proteomes" id="UP000275368"/>
    </source>
</evidence>
<dbReference type="Gene3D" id="3.40.190.10">
    <property type="entry name" value="Periplasmic binding protein-like II"/>
    <property type="match status" value="2"/>
</dbReference>
<dbReference type="PROSITE" id="PS51257">
    <property type="entry name" value="PROKAR_LIPOPROTEIN"/>
    <property type="match status" value="1"/>
</dbReference>
<dbReference type="SUPFAM" id="SSF53850">
    <property type="entry name" value="Periplasmic binding protein-like II"/>
    <property type="match status" value="1"/>
</dbReference>
<evidence type="ECO:0000256" key="1">
    <source>
        <dbReference type="ARBA" id="ARBA00008520"/>
    </source>
</evidence>
<feature type="region of interest" description="Disordered" evidence="3">
    <location>
        <begin position="440"/>
        <end position="459"/>
    </location>
</feature>
<dbReference type="InterPro" id="IPR050490">
    <property type="entry name" value="Bact_solute-bd_prot1"/>
</dbReference>
<evidence type="ECO:0000313" key="5">
    <source>
        <dbReference type="EMBL" id="BBH22118.1"/>
    </source>
</evidence>
<feature type="signal peptide" evidence="4">
    <location>
        <begin position="1"/>
        <end position="23"/>
    </location>
</feature>
<gene>
    <name evidence="5" type="ORF">Back11_34630</name>
</gene>
<sequence length="459" mass="49924">MRVNITKRSLFTTVMVLTMILLAACGGTNKNSNSTVTPPVNSDAGSTENEPPSAPPEKVTLKALMHTSWLKGGMEAVLKDAAEKVGITLEIEKLPEGVDGDNLIKTRFATNDKPDLLFFYSAVNEGYGLGKPEEQFIPQDDQPWMANFDKKVWTGAFDTAGTFYAAPYGGSNMAVMLYNKKVFESLNLTIPTTMDEFWKVSDAISKAGKVPVYLSAKDAWTLQIPTHQSGAAQAGLQELTNNLYTNKATFSNFDAQRQGMTFLKDVVDKKYVNKDFLSDTYDNAQKALANGDAAMYPMATWVMTDISTKYADQTKDIGAFLIPFNGGGKDIAGVYPPNALYVVKGGSKQDAAQKFVNYFESIETQNIYFGAEGGIPAIKGVTNTLLTPAELDAQKFAEEGKAGPVGVNPTNGIPAYQYGDYPAFLQDLVAGVKTPEQVQEAEQKEVVKNAKSKDDPNFK</sequence>
<feature type="region of interest" description="Disordered" evidence="3">
    <location>
        <begin position="31"/>
        <end position="56"/>
    </location>
</feature>